<sequence length="46" mass="5600">MQFILVIHPYRNLLLFKFATFFNNPIQIFHYLNDIQKQNSTLKIES</sequence>
<evidence type="ECO:0000313" key="1">
    <source>
        <dbReference type="EMBL" id="SEO42481.1"/>
    </source>
</evidence>
<protein>
    <submittedName>
        <fullName evidence="1">Uncharacterized protein</fullName>
    </submittedName>
</protein>
<proteinExistence type="predicted"/>
<keyword evidence="2" id="KW-1185">Reference proteome</keyword>
<name>A0A1H8PL17_9FLAO</name>
<accession>A0A1H8PL17</accession>
<gene>
    <name evidence="1" type="ORF">SAMN04487942_2739</name>
</gene>
<dbReference type="Proteomes" id="UP000198657">
    <property type="component" value="Unassembled WGS sequence"/>
</dbReference>
<reference evidence="2" key="1">
    <citation type="submission" date="2016-10" db="EMBL/GenBank/DDBJ databases">
        <authorList>
            <person name="Varghese N."/>
            <person name="Submissions S."/>
        </authorList>
    </citation>
    <scope>NUCLEOTIDE SEQUENCE [LARGE SCALE GENOMIC DNA]</scope>
    <source>
        <strain evidence="2">CGMCC 1.8704</strain>
    </source>
</reference>
<dbReference type="AlphaFoldDB" id="A0A1H8PL17"/>
<evidence type="ECO:0000313" key="2">
    <source>
        <dbReference type="Proteomes" id="UP000198657"/>
    </source>
</evidence>
<organism evidence="1 2">
    <name type="scientific">Flavobacterium sinopsychrotolerans</name>
    <dbReference type="NCBI Taxonomy" id="604089"/>
    <lineage>
        <taxon>Bacteria</taxon>
        <taxon>Pseudomonadati</taxon>
        <taxon>Bacteroidota</taxon>
        <taxon>Flavobacteriia</taxon>
        <taxon>Flavobacteriales</taxon>
        <taxon>Flavobacteriaceae</taxon>
        <taxon>Flavobacterium</taxon>
    </lineage>
</organism>
<dbReference type="STRING" id="604089.SAMN04487942_2739"/>
<dbReference type="EMBL" id="FODN01000006">
    <property type="protein sequence ID" value="SEO42481.1"/>
    <property type="molecule type" value="Genomic_DNA"/>
</dbReference>